<evidence type="ECO:0000256" key="4">
    <source>
        <dbReference type="ARBA" id="ARBA00022490"/>
    </source>
</evidence>
<comment type="caution">
    <text evidence="12">The sequence shown here is derived from an EMBL/GenBank/DDBJ whole genome shotgun (WGS) entry which is preliminary data.</text>
</comment>
<dbReference type="CDD" id="cd00200">
    <property type="entry name" value="WD40"/>
    <property type="match status" value="1"/>
</dbReference>
<feature type="compositionally biased region" description="Basic and acidic residues" evidence="9">
    <location>
        <begin position="328"/>
        <end position="347"/>
    </location>
</feature>
<keyword evidence="4" id="KW-0963">Cytoplasm</keyword>
<evidence type="ECO:0000256" key="3">
    <source>
        <dbReference type="ARBA" id="ARBA00008495"/>
    </source>
</evidence>
<feature type="compositionally biased region" description="Polar residues" evidence="9">
    <location>
        <begin position="470"/>
        <end position="486"/>
    </location>
</feature>
<feature type="repeat" description="WD" evidence="8">
    <location>
        <begin position="109"/>
        <end position="139"/>
    </location>
</feature>
<evidence type="ECO:0000313" key="12">
    <source>
        <dbReference type="EMBL" id="KAG9327074.1"/>
    </source>
</evidence>
<evidence type="ECO:0000259" key="11">
    <source>
        <dbReference type="PROSITE" id="PS51396"/>
    </source>
</evidence>
<protein>
    <recommendedName>
        <fullName evidence="14">Phospholipase A-2-activating protein</fullName>
    </recommendedName>
</protein>
<dbReference type="PROSITE" id="PS50082">
    <property type="entry name" value="WD_REPEATS_2"/>
    <property type="match status" value="3"/>
</dbReference>
<dbReference type="GO" id="GO:0005634">
    <property type="term" value="C:nucleus"/>
    <property type="evidence" value="ECO:0007669"/>
    <property type="project" value="UniProtKB-SubCell"/>
</dbReference>
<dbReference type="EMBL" id="JAIFTL010000009">
    <property type="protein sequence ID" value="KAG9327074.1"/>
    <property type="molecule type" value="Genomic_DNA"/>
</dbReference>
<dbReference type="PANTHER" id="PTHR19849:SF0">
    <property type="entry name" value="PHOSPHOLIPASE A-2-ACTIVATING PROTEIN"/>
    <property type="match status" value="1"/>
</dbReference>
<dbReference type="Pfam" id="PF09070">
    <property type="entry name" value="PFU"/>
    <property type="match status" value="1"/>
</dbReference>
<feature type="region of interest" description="Disordered" evidence="9">
    <location>
        <begin position="324"/>
        <end position="347"/>
    </location>
</feature>
<dbReference type="SMART" id="SM00320">
    <property type="entry name" value="WD40"/>
    <property type="match status" value="7"/>
</dbReference>
<dbReference type="SUPFAM" id="SSF48371">
    <property type="entry name" value="ARM repeat"/>
    <property type="match status" value="1"/>
</dbReference>
<evidence type="ECO:0000256" key="5">
    <source>
        <dbReference type="ARBA" id="ARBA00022574"/>
    </source>
</evidence>
<evidence type="ECO:0000256" key="2">
    <source>
        <dbReference type="ARBA" id="ARBA00004496"/>
    </source>
</evidence>
<dbReference type="Gene3D" id="3.10.20.870">
    <property type="entry name" value="PFU (PLAA family ubiquitin binding), C-terminal domain"/>
    <property type="match status" value="1"/>
</dbReference>
<feature type="region of interest" description="Disordered" evidence="9">
    <location>
        <begin position="451"/>
        <end position="494"/>
    </location>
</feature>
<proteinExistence type="inferred from homology"/>
<dbReference type="Pfam" id="PF08324">
    <property type="entry name" value="PUL"/>
    <property type="match status" value="1"/>
</dbReference>
<accession>A0A9P8ACQ3</accession>
<evidence type="ECO:0000256" key="6">
    <source>
        <dbReference type="ARBA" id="ARBA00022737"/>
    </source>
</evidence>
<evidence type="ECO:0008006" key="14">
    <source>
        <dbReference type="Google" id="ProtNLM"/>
    </source>
</evidence>
<comment type="subcellular location">
    <subcellularLocation>
        <location evidence="2">Cytoplasm</location>
    </subcellularLocation>
    <subcellularLocation>
        <location evidence="1">Nucleus</location>
    </subcellularLocation>
</comment>
<dbReference type="PROSITE" id="PS51396">
    <property type="entry name" value="PUL"/>
    <property type="match status" value="1"/>
</dbReference>
<keyword evidence="7" id="KW-0539">Nucleus</keyword>
<feature type="repeat" description="WD" evidence="8">
    <location>
        <begin position="227"/>
        <end position="258"/>
    </location>
</feature>
<feature type="domain" description="PUL" evidence="11">
    <location>
        <begin position="498"/>
        <end position="760"/>
    </location>
</feature>
<dbReference type="InterPro" id="IPR015155">
    <property type="entry name" value="PFU"/>
</dbReference>
<evidence type="ECO:0000256" key="9">
    <source>
        <dbReference type="SAM" id="MobiDB-lite"/>
    </source>
</evidence>
<dbReference type="InterPro" id="IPR013535">
    <property type="entry name" value="PUL_dom"/>
</dbReference>
<dbReference type="PROSITE" id="PS51394">
    <property type="entry name" value="PFU"/>
    <property type="match status" value="1"/>
</dbReference>
<dbReference type="Proteomes" id="UP000717515">
    <property type="component" value="Unassembled WGS sequence"/>
</dbReference>
<evidence type="ECO:0000256" key="1">
    <source>
        <dbReference type="ARBA" id="ARBA00004123"/>
    </source>
</evidence>
<dbReference type="InterPro" id="IPR038122">
    <property type="entry name" value="PFU_sf"/>
</dbReference>
<gene>
    <name evidence="12" type="ORF">KVV02_008704</name>
</gene>
<dbReference type="InterPro" id="IPR015943">
    <property type="entry name" value="WD40/YVTN_repeat-like_dom_sf"/>
</dbReference>
<evidence type="ECO:0000256" key="7">
    <source>
        <dbReference type="ARBA" id="ARBA00023242"/>
    </source>
</evidence>
<dbReference type="Gene3D" id="2.130.10.10">
    <property type="entry name" value="YVTN repeat-like/Quinoprotein amine dehydrogenase"/>
    <property type="match status" value="1"/>
</dbReference>
<feature type="repeat" description="WD" evidence="8">
    <location>
        <begin position="9"/>
        <end position="49"/>
    </location>
</feature>
<dbReference type="GO" id="GO:0043161">
    <property type="term" value="P:proteasome-mediated ubiquitin-dependent protein catabolic process"/>
    <property type="evidence" value="ECO:0007669"/>
    <property type="project" value="TreeGrafter"/>
</dbReference>
<dbReference type="AlphaFoldDB" id="A0A9P8ACQ3"/>
<dbReference type="GO" id="GO:0010992">
    <property type="term" value="P:ubiquitin recycling"/>
    <property type="evidence" value="ECO:0007669"/>
    <property type="project" value="TreeGrafter"/>
</dbReference>
<dbReference type="InterPro" id="IPR011989">
    <property type="entry name" value="ARM-like"/>
</dbReference>
<dbReference type="InterPro" id="IPR016024">
    <property type="entry name" value="ARM-type_fold"/>
</dbReference>
<dbReference type="InterPro" id="IPR036322">
    <property type="entry name" value="WD40_repeat_dom_sf"/>
</dbReference>
<dbReference type="PANTHER" id="PTHR19849">
    <property type="entry name" value="PHOSPHOLIPASE A-2-ACTIVATING PROTEIN"/>
    <property type="match status" value="1"/>
</dbReference>
<organism evidence="12 13">
    <name type="scientific">Mortierella alpina</name>
    <name type="common">Oleaginous fungus</name>
    <name type="synonym">Mortierella renispora</name>
    <dbReference type="NCBI Taxonomy" id="64518"/>
    <lineage>
        <taxon>Eukaryota</taxon>
        <taxon>Fungi</taxon>
        <taxon>Fungi incertae sedis</taxon>
        <taxon>Mucoromycota</taxon>
        <taxon>Mortierellomycotina</taxon>
        <taxon>Mortierellomycetes</taxon>
        <taxon>Mortierellales</taxon>
        <taxon>Mortierellaceae</taxon>
        <taxon>Mortierella</taxon>
    </lineage>
</organism>
<evidence type="ECO:0000256" key="8">
    <source>
        <dbReference type="PROSITE-ProRule" id="PRU00221"/>
    </source>
</evidence>
<evidence type="ECO:0000313" key="13">
    <source>
        <dbReference type="Proteomes" id="UP000717515"/>
    </source>
</evidence>
<reference evidence="12" key="1">
    <citation type="submission" date="2021-07" db="EMBL/GenBank/DDBJ databases">
        <title>Draft genome of Mortierella alpina, strain LL118, isolated from an aspen leaf litter sample.</title>
        <authorList>
            <person name="Yang S."/>
            <person name="Vinatzer B.A."/>
        </authorList>
    </citation>
    <scope>NUCLEOTIDE SEQUENCE</scope>
    <source>
        <strain evidence="12">LL118</strain>
    </source>
</reference>
<dbReference type="Pfam" id="PF00400">
    <property type="entry name" value="WD40"/>
    <property type="match status" value="7"/>
</dbReference>
<dbReference type="GO" id="GO:0043130">
    <property type="term" value="F:ubiquitin binding"/>
    <property type="evidence" value="ECO:0007669"/>
    <property type="project" value="TreeGrafter"/>
</dbReference>
<comment type="similarity">
    <text evidence="3">Belongs to the WD repeat PLAP family.</text>
</comment>
<sequence>MTWQLSAILSGHKGDVKAAIAPTNDMVVSVSRDKTVRTWKRQSSNTFSEDKVFNGHTNYVNSVAFIGASEANPQGRMEVEDDRLIVTGGSDKLINVWNPEDATAPVYTLVGHTDNVCSLFADTDGHIVSGSWDKTAKIWRNWQCVHTLEGHTQAIWGVLELEHEVIVTASADKTIGMWKDGKKFKTVTGHDDCVRALALLPGIGFVSCGNDGAVIVWSNNGDPVQALDGHTSFVYSLATLPTGEIFSSGEDRTVRVYEHGACTQTIIHPCVSVWCVASLPNGDIISGGSDGFVRVFTRNAERVASAETLKAYDEENAATAIPSSQVGDIKKDDLPGPEALERPGRKDQDVKMVRVGNVVEAHMWSNAEQSWSKIGEVVDAVGPNRRQLYEGVEYDHVFDIDVGEGVPALKLPFNCTENPYTAAQEFLTKYDLPQAYLDQVADFITKNARAVSEGQPATMGDPLTGGSRYTPGQTSASSLGSYNPWGNDTPKPKPAVKRIVPQLLNVPFKDANLPAIHKKILQLNTELASSRTALNDSDLVQLESLFKFLGSPPNQPQPQPQALSLLLKIFNTWTESTRFPALDLLRLLALYSTSPAETPDLLKTLLTASRTHETSLMLVARLVVNFCETDIGREAVMSDISTVLEYMENDTIWQGTNKNLKLAVATVYMSYSTLLLKRHDDDALAIQYVGVLTKILEKERDQQVQYRLLVALGNLIFAHESAKESAAIFGVQGMIQSAVLARPTSEKISTAAVASEILKLL</sequence>
<feature type="domain" description="PFU" evidence="10">
    <location>
        <begin position="363"/>
        <end position="458"/>
    </location>
</feature>
<keyword evidence="6" id="KW-0677">Repeat</keyword>
<keyword evidence="5 8" id="KW-0853">WD repeat</keyword>
<dbReference type="Gene3D" id="1.25.10.10">
    <property type="entry name" value="Leucine-rich Repeat Variant"/>
    <property type="match status" value="1"/>
</dbReference>
<dbReference type="FunFam" id="2.130.10.10:FF:000175">
    <property type="entry name" value="Phospholipase A-2-activating protein"/>
    <property type="match status" value="1"/>
</dbReference>
<name>A0A9P8ACQ3_MORAP</name>
<evidence type="ECO:0000259" key="10">
    <source>
        <dbReference type="PROSITE" id="PS51394"/>
    </source>
</evidence>
<dbReference type="InterPro" id="IPR001680">
    <property type="entry name" value="WD40_rpt"/>
</dbReference>
<dbReference type="SUPFAM" id="SSF50978">
    <property type="entry name" value="WD40 repeat-like"/>
    <property type="match status" value="1"/>
</dbReference>
<dbReference type="GO" id="GO:0005737">
    <property type="term" value="C:cytoplasm"/>
    <property type="evidence" value="ECO:0007669"/>
    <property type="project" value="UniProtKB-SubCell"/>
</dbReference>